<dbReference type="EMBL" id="BSVA01000001">
    <property type="protein sequence ID" value="GMA91950.1"/>
    <property type="molecule type" value="Genomic_DNA"/>
</dbReference>
<evidence type="ECO:0000313" key="2">
    <source>
        <dbReference type="EMBL" id="GMA91950.1"/>
    </source>
</evidence>
<feature type="region of interest" description="Disordered" evidence="1">
    <location>
        <begin position="1"/>
        <end position="23"/>
    </location>
</feature>
<dbReference type="SUPFAM" id="SSF54909">
    <property type="entry name" value="Dimeric alpha+beta barrel"/>
    <property type="match status" value="1"/>
</dbReference>
<name>A0ABQ6JUH8_9MICO</name>
<sequence>MTPEYDPEFDFRADAGGGDPDSRSATLRRYHRLAWSKPLPDGTDFILSDGGSRGYLRRESEGRLFLLSSDTIHRTFARHLKMQHIVSALPADDREAALRRGYRMGGMILFPGVRIDRKHTINQARGVNRKLEDRFDLALECIRRFYDGQSNPLSEVLARYADFFALFGSFKGYVDFWLLQDLVSDDYSTVEFWADFDDFTGSPLPADLESYLDYRERMLSFVDARNARIAESVAARSSN</sequence>
<organism evidence="2 3">
    <name type="scientific">Homoserinibacter gongjuensis</name>
    <dbReference type="NCBI Taxonomy" id="1162968"/>
    <lineage>
        <taxon>Bacteria</taxon>
        <taxon>Bacillati</taxon>
        <taxon>Actinomycetota</taxon>
        <taxon>Actinomycetes</taxon>
        <taxon>Micrococcales</taxon>
        <taxon>Microbacteriaceae</taxon>
        <taxon>Homoserinibacter</taxon>
    </lineage>
</organism>
<dbReference type="Proteomes" id="UP001157069">
    <property type="component" value="Unassembled WGS sequence"/>
</dbReference>
<proteinExistence type="predicted"/>
<evidence type="ECO:0000256" key="1">
    <source>
        <dbReference type="SAM" id="MobiDB-lite"/>
    </source>
</evidence>
<dbReference type="InterPro" id="IPR011008">
    <property type="entry name" value="Dimeric_a/b-barrel"/>
</dbReference>
<keyword evidence="3" id="KW-1185">Reference proteome</keyword>
<protein>
    <submittedName>
        <fullName evidence="2">Uncharacterized protein</fullName>
    </submittedName>
</protein>
<accession>A0ABQ6JUH8</accession>
<comment type="caution">
    <text evidence="2">The sequence shown here is derived from an EMBL/GenBank/DDBJ whole genome shotgun (WGS) entry which is preliminary data.</text>
</comment>
<evidence type="ECO:0000313" key="3">
    <source>
        <dbReference type="Proteomes" id="UP001157069"/>
    </source>
</evidence>
<dbReference type="Pfam" id="PF22507">
    <property type="entry name" value="DUF6994"/>
    <property type="match status" value="1"/>
</dbReference>
<gene>
    <name evidence="2" type="ORF">GCM10025869_24790</name>
</gene>
<reference evidence="3" key="1">
    <citation type="journal article" date="2019" name="Int. J. Syst. Evol. Microbiol.">
        <title>The Global Catalogue of Microorganisms (GCM) 10K type strain sequencing project: providing services to taxonomists for standard genome sequencing and annotation.</title>
        <authorList>
            <consortium name="The Broad Institute Genomics Platform"/>
            <consortium name="The Broad Institute Genome Sequencing Center for Infectious Disease"/>
            <person name="Wu L."/>
            <person name="Ma J."/>
        </authorList>
    </citation>
    <scope>NUCLEOTIDE SEQUENCE [LARGE SCALE GENOMIC DNA]</scope>
    <source>
        <strain evidence="3">NBRC 108755</strain>
    </source>
</reference>
<dbReference type="RefSeq" id="WP_284300523.1">
    <property type="nucleotide sequence ID" value="NZ_BSVA01000001.1"/>
</dbReference>
<dbReference type="InterPro" id="IPR054263">
    <property type="entry name" value="DUF6994"/>
</dbReference>